<sequence length="441" mass="50732">MPGIWQIRAREGTGRPYDFKPYRLGQTLAPVTKVTPDDGFYLHSFYDVCPWSPSQRYLTVTRLPYQGLKPRWGDKAGVCVIDLYEQTIETVYETKAWSFQVGANVQWGNMGDRYLYANDIIDEIPVCVRIDLETKEITAYAGPKYDLSPDERYVISPNLLNMNIHQYGYSVPDPLGKKPMPFTPDDMEYEGLWRTDLQRNRKELLVPMNYFVRASSEQDFYRKGVGYLFHSKYNLQNTRIMQVFRCQINGAGRHASLFTMDIDGSDLSECLSREKWNQKARLGGSGNHPNWHPDGEHIVMNCIPNWLGYEDMLFCQFRFDGTDFTILSEKHLGSGHPTVEPTSRFLVSDAYIKQQYVVKGGEVPIRFIDLKEDKEYTLCTIANDVGGGGEMYTKQDREEGGSPHKLDPHPAWSRDYKKLCINGAPEGDRQVFIIDLKEWTG</sequence>
<evidence type="ECO:0000313" key="1">
    <source>
        <dbReference type="EMBL" id="MFC4870848.1"/>
    </source>
</evidence>
<dbReference type="Proteomes" id="UP001595818">
    <property type="component" value="Unassembled WGS sequence"/>
</dbReference>
<comment type="caution">
    <text evidence="1">The sequence shown here is derived from an EMBL/GenBank/DDBJ whole genome shotgun (WGS) entry which is preliminary data.</text>
</comment>
<dbReference type="Gene3D" id="2.130.10.10">
    <property type="entry name" value="YVTN repeat-like/Quinoprotein amine dehydrogenase"/>
    <property type="match status" value="1"/>
</dbReference>
<dbReference type="SUPFAM" id="SSF82171">
    <property type="entry name" value="DPP6 N-terminal domain-like"/>
    <property type="match status" value="1"/>
</dbReference>
<gene>
    <name evidence="1" type="ORF">ACFPFU_04060</name>
</gene>
<dbReference type="InterPro" id="IPR015943">
    <property type="entry name" value="WD40/YVTN_repeat-like_dom_sf"/>
</dbReference>
<accession>A0ABV9SWX4</accession>
<keyword evidence="2" id="KW-1185">Reference proteome</keyword>
<dbReference type="EMBL" id="JBHSJJ010000002">
    <property type="protein sequence ID" value="MFC4870848.1"/>
    <property type="molecule type" value="Genomic_DNA"/>
</dbReference>
<proteinExistence type="predicted"/>
<evidence type="ECO:0000313" key="2">
    <source>
        <dbReference type="Proteomes" id="UP001595818"/>
    </source>
</evidence>
<organism evidence="1 2">
    <name type="scientific">Negadavirga shengliensis</name>
    <dbReference type="NCBI Taxonomy" id="1389218"/>
    <lineage>
        <taxon>Bacteria</taxon>
        <taxon>Pseudomonadati</taxon>
        <taxon>Bacteroidota</taxon>
        <taxon>Cytophagia</taxon>
        <taxon>Cytophagales</taxon>
        <taxon>Cyclobacteriaceae</taxon>
        <taxon>Negadavirga</taxon>
    </lineage>
</organism>
<dbReference type="RefSeq" id="WP_377061773.1">
    <property type="nucleotide sequence ID" value="NZ_JBHSJJ010000002.1"/>
</dbReference>
<protein>
    <submittedName>
        <fullName evidence="1">Uncharacterized protein</fullName>
    </submittedName>
</protein>
<name>A0ABV9SWX4_9BACT</name>
<reference evidence="2" key="1">
    <citation type="journal article" date="2019" name="Int. J. Syst. Evol. Microbiol.">
        <title>The Global Catalogue of Microorganisms (GCM) 10K type strain sequencing project: providing services to taxonomists for standard genome sequencing and annotation.</title>
        <authorList>
            <consortium name="The Broad Institute Genomics Platform"/>
            <consortium name="The Broad Institute Genome Sequencing Center for Infectious Disease"/>
            <person name="Wu L."/>
            <person name="Ma J."/>
        </authorList>
    </citation>
    <scope>NUCLEOTIDE SEQUENCE [LARGE SCALE GENOMIC DNA]</scope>
    <source>
        <strain evidence="2">CGMCC 4.7466</strain>
    </source>
</reference>